<dbReference type="SUPFAM" id="SSF54593">
    <property type="entry name" value="Glyoxalase/Bleomycin resistance protein/Dihydroxybiphenyl dioxygenase"/>
    <property type="match status" value="1"/>
</dbReference>
<feature type="domain" description="VOC" evidence="1">
    <location>
        <begin position="2"/>
        <end position="125"/>
    </location>
</feature>
<proteinExistence type="predicted"/>
<evidence type="ECO:0000259" key="1">
    <source>
        <dbReference type="PROSITE" id="PS51819"/>
    </source>
</evidence>
<dbReference type="RefSeq" id="WP_256983272.1">
    <property type="nucleotide sequence ID" value="NZ_MTHB01000165.1"/>
</dbReference>
<accession>A0A226WY58</accession>
<protein>
    <submittedName>
        <fullName evidence="2">Dioxygenase</fullName>
    </submittedName>
</protein>
<organism evidence="2 3">
    <name type="scientific">Caballeronia sordidicola</name>
    <name type="common">Burkholderia sordidicola</name>
    <dbReference type="NCBI Taxonomy" id="196367"/>
    <lineage>
        <taxon>Bacteria</taxon>
        <taxon>Pseudomonadati</taxon>
        <taxon>Pseudomonadota</taxon>
        <taxon>Betaproteobacteria</taxon>
        <taxon>Burkholderiales</taxon>
        <taxon>Burkholderiaceae</taxon>
        <taxon>Caballeronia</taxon>
    </lineage>
</organism>
<sequence>MKLDHVTIVAPDCESIRHFLVDIAGMKVGPRPPFGIGGYWLYLDDAPAVHLIENGSVLASPPGGRAATRIDHLALRVQGAAEWQALLARLHEHAIPFSEADVPLSREQQVFVQLAPGVVIEFVMSLSALAGRSEPSALSTLSAFSAFSN</sequence>
<comment type="caution">
    <text evidence="2">The sequence shown here is derived from an EMBL/GenBank/DDBJ whole genome shotgun (WGS) entry which is preliminary data.</text>
</comment>
<dbReference type="Gene3D" id="3.10.180.10">
    <property type="entry name" value="2,3-Dihydroxybiphenyl 1,2-Dioxygenase, domain 1"/>
    <property type="match status" value="1"/>
</dbReference>
<dbReference type="eggNOG" id="COG0346">
    <property type="taxonomic scope" value="Bacteria"/>
</dbReference>
<dbReference type="PROSITE" id="PS51819">
    <property type="entry name" value="VOC"/>
    <property type="match status" value="1"/>
</dbReference>
<dbReference type="Proteomes" id="UP000214720">
    <property type="component" value="Unassembled WGS sequence"/>
</dbReference>
<dbReference type="GO" id="GO:0051213">
    <property type="term" value="F:dioxygenase activity"/>
    <property type="evidence" value="ECO:0007669"/>
    <property type="project" value="UniProtKB-KW"/>
</dbReference>
<dbReference type="AlphaFoldDB" id="A0A226WY58"/>
<reference evidence="3" key="1">
    <citation type="submission" date="2017-01" db="EMBL/GenBank/DDBJ databases">
        <title>Genome Analysis of Deinococcus marmoris KOPRI26562.</title>
        <authorList>
            <person name="Kim J.H."/>
            <person name="Oh H.-M."/>
        </authorList>
    </citation>
    <scope>NUCLEOTIDE SEQUENCE [LARGE SCALE GENOMIC DNA]</scope>
    <source>
        <strain evidence="3">PAMC 26633</strain>
    </source>
</reference>
<dbReference type="InterPro" id="IPR029068">
    <property type="entry name" value="Glyas_Bleomycin-R_OHBP_Dase"/>
</dbReference>
<name>A0A226WY58_CABSO</name>
<keyword evidence="2" id="KW-0560">Oxidoreductase</keyword>
<evidence type="ECO:0000313" key="3">
    <source>
        <dbReference type="Proteomes" id="UP000214720"/>
    </source>
</evidence>
<keyword evidence="2" id="KW-0223">Dioxygenase</keyword>
<dbReference type="InterPro" id="IPR037523">
    <property type="entry name" value="VOC_core"/>
</dbReference>
<evidence type="ECO:0000313" key="2">
    <source>
        <dbReference type="EMBL" id="OXC75717.1"/>
    </source>
</evidence>
<gene>
    <name evidence="2" type="ORF">BSU04_26150</name>
</gene>
<dbReference type="EMBL" id="MTHB01000165">
    <property type="protein sequence ID" value="OXC75717.1"/>
    <property type="molecule type" value="Genomic_DNA"/>
</dbReference>